<dbReference type="Pfam" id="PF14358">
    <property type="entry name" value="DUF4405"/>
    <property type="match status" value="1"/>
</dbReference>
<feature type="transmembrane region" description="Helical" evidence="1">
    <location>
        <begin position="32"/>
        <end position="50"/>
    </location>
</feature>
<evidence type="ECO:0000256" key="1">
    <source>
        <dbReference type="SAM" id="Phobius"/>
    </source>
</evidence>
<dbReference type="InterPro" id="IPR025517">
    <property type="entry name" value="DUF4405"/>
</dbReference>
<gene>
    <name evidence="3" type="ORF">SAMN05878482_104254</name>
</gene>
<comment type="caution">
    <text evidence="3">The sequence shown here is derived from an EMBL/GenBank/DDBJ whole genome shotgun (WGS) entry which is preliminary data.</text>
</comment>
<organism evidence="3 4">
    <name type="scientific">Peribacillus simplex</name>
    <dbReference type="NCBI Taxonomy" id="1478"/>
    <lineage>
        <taxon>Bacteria</taxon>
        <taxon>Bacillati</taxon>
        <taxon>Bacillota</taxon>
        <taxon>Bacilli</taxon>
        <taxon>Bacillales</taxon>
        <taxon>Bacillaceae</taxon>
        <taxon>Peribacillus</taxon>
    </lineage>
</organism>
<proteinExistence type="predicted"/>
<evidence type="ECO:0000313" key="4">
    <source>
        <dbReference type="Proteomes" id="UP000185829"/>
    </source>
</evidence>
<dbReference type="RefSeq" id="WP_076368783.1">
    <property type="nucleotide sequence ID" value="NZ_FTMX01000004.1"/>
</dbReference>
<keyword evidence="1" id="KW-0472">Membrane</keyword>
<dbReference type="SUPFAM" id="SSF81342">
    <property type="entry name" value="Transmembrane di-heme cytochromes"/>
    <property type="match status" value="1"/>
</dbReference>
<dbReference type="AlphaFoldDB" id="A0A9X8RAF1"/>
<reference evidence="3 4" key="1">
    <citation type="submission" date="2017-01" db="EMBL/GenBank/DDBJ databases">
        <authorList>
            <person name="Varghese N."/>
            <person name="Submissions S."/>
        </authorList>
    </citation>
    <scope>NUCLEOTIDE SEQUENCE [LARGE SCALE GENOMIC DNA]</scope>
    <source>
        <strain evidence="3 4">RUG2-6</strain>
    </source>
</reference>
<name>A0A9X8RAF1_9BACI</name>
<feature type="transmembrane region" description="Helical" evidence="1">
    <location>
        <begin position="149"/>
        <end position="167"/>
    </location>
</feature>
<keyword evidence="1" id="KW-1133">Transmembrane helix</keyword>
<feature type="transmembrane region" description="Helical" evidence="1">
    <location>
        <begin position="71"/>
        <end position="96"/>
    </location>
</feature>
<evidence type="ECO:0000259" key="2">
    <source>
        <dbReference type="Pfam" id="PF14358"/>
    </source>
</evidence>
<feature type="transmembrane region" description="Helical" evidence="1">
    <location>
        <begin position="7"/>
        <end position="26"/>
    </location>
</feature>
<dbReference type="GO" id="GO:0016020">
    <property type="term" value="C:membrane"/>
    <property type="evidence" value="ECO:0007669"/>
    <property type="project" value="InterPro"/>
</dbReference>
<dbReference type="GO" id="GO:0022904">
    <property type="term" value="P:respiratory electron transport chain"/>
    <property type="evidence" value="ECO:0007669"/>
    <property type="project" value="InterPro"/>
</dbReference>
<dbReference type="Proteomes" id="UP000185829">
    <property type="component" value="Unassembled WGS sequence"/>
</dbReference>
<feature type="transmembrane region" description="Helical" evidence="1">
    <location>
        <begin position="116"/>
        <end position="137"/>
    </location>
</feature>
<feature type="domain" description="Flavinylation-associated cytochrome" evidence="2">
    <location>
        <begin position="73"/>
        <end position="130"/>
    </location>
</feature>
<accession>A0A9X8RAF1</accession>
<keyword evidence="1" id="KW-0812">Transmembrane</keyword>
<evidence type="ECO:0000313" key="3">
    <source>
        <dbReference type="EMBL" id="SIR55855.1"/>
    </source>
</evidence>
<dbReference type="InterPro" id="IPR016174">
    <property type="entry name" value="Di-haem_cyt_TM"/>
</dbReference>
<sequence>MNRKMLFRLINDLVMTVLMLIAMAYYITGNRIHEVIGVVVLVLFIVHNFLNRRWYKAILKGKHTFRRILQIGLNLLFLVAMILMMICGILISSDIFPFIPITNDMTFRQLHVQTAYWGFIIMAVHIGLSWGMIINSVRRMSRITDISPIRTITLRILAVLIVAYGVHSSFEEEMGTKLFIYNPFGWFNDDSTIRFLIDHLSIMGIYIAGTHYALKFISRQEQKEAPRTSGGLKG</sequence>
<protein>
    <recommendedName>
        <fullName evidence="2">Flavinylation-associated cytochrome domain-containing protein</fullName>
    </recommendedName>
</protein>
<feature type="transmembrane region" description="Helical" evidence="1">
    <location>
        <begin position="193"/>
        <end position="214"/>
    </location>
</feature>
<dbReference type="EMBL" id="FTMX01000004">
    <property type="protein sequence ID" value="SIR55855.1"/>
    <property type="molecule type" value="Genomic_DNA"/>
</dbReference>